<organism evidence="7 8">
    <name type="scientific">Rhodamnia argentea</name>
    <dbReference type="NCBI Taxonomy" id="178133"/>
    <lineage>
        <taxon>Eukaryota</taxon>
        <taxon>Viridiplantae</taxon>
        <taxon>Streptophyta</taxon>
        <taxon>Embryophyta</taxon>
        <taxon>Tracheophyta</taxon>
        <taxon>Spermatophyta</taxon>
        <taxon>Magnoliopsida</taxon>
        <taxon>eudicotyledons</taxon>
        <taxon>Gunneridae</taxon>
        <taxon>Pentapetalae</taxon>
        <taxon>rosids</taxon>
        <taxon>malvids</taxon>
        <taxon>Myrtales</taxon>
        <taxon>Myrtaceae</taxon>
        <taxon>Myrtoideae</taxon>
        <taxon>Myrteae</taxon>
        <taxon>Australasian group</taxon>
        <taxon>Rhodamnia</taxon>
    </lineage>
</organism>
<evidence type="ECO:0000256" key="3">
    <source>
        <dbReference type="ARBA" id="ARBA00023125"/>
    </source>
</evidence>
<keyword evidence="7" id="KW-1185">Reference proteome</keyword>
<keyword evidence="5" id="KW-0539">Nucleus</keyword>
<proteinExistence type="predicted"/>
<protein>
    <submittedName>
        <fullName evidence="8">B3 domain-containing protein At5g18090-like isoform X2</fullName>
    </submittedName>
</protein>
<accession>A0ABM3HD84</accession>
<name>A0ABM3HD84_9MYRT</name>
<gene>
    <name evidence="8" type="primary">LOC125314978</name>
</gene>
<evidence type="ECO:0000259" key="6">
    <source>
        <dbReference type="PROSITE" id="PS50863"/>
    </source>
</evidence>
<dbReference type="Proteomes" id="UP000827889">
    <property type="component" value="Chromosome 5"/>
</dbReference>
<evidence type="ECO:0000256" key="2">
    <source>
        <dbReference type="ARBA" id="ARBA00023015"/>
    </source>
</evidence>
<dbReference type="PROSITE" id="PS50863">
    <property type="entry name" value="B3"/>
    <property type="match status" value="1"/>
</dbReference>
<keyword evidence="3" id="KW-0238">DNA-binding</keyword>
<dbReference type="GeneID" id="125314978"/>
<evidence type="ECO:0000313" key="8">
    <source>
        <dbReference type="RefSeq" id="XP_048134573.1"/>
    </source>
</evidence>
<dbReference type="Gene3D" id="2.40.330.10">
    <property type="entry name" value="DNA-binding pseudobarrel domain"/>
    <property type="match status" value="1"/>
</dbReference>
<dbReference type="InterPro" id="IPR003340">
    <property type="entry name" value="B3_DNA-bd"/>
</dbReference>
<comment type="subcellular location">
    <subcellularLocation>
        <location evidence="1">Nucleus</location>
    </subcellularLocation>
</comment>
<keyword evidence="2" id="KW-0805">Transcription regulation</keyword>
<dbReference type="CDD" id="cd10017">
    <property type="entry name" value="B3_DNA"/>
    <property type="match status" value="1"/>
</dbReference>
<reference evidence="8" key="1">
    <citation type="submission" date="2025-08" db="UniProtKB">
        <authorList>
            <consortium name="RefSeq"/>
        </authorList>
    </citation>
    <scope>IDENTIFICATION</scope>
    <source>
        <tissue evidence="8">Leaf</tissue>
    </source>
</reference>
<dbReference type="SUPFAM" id="SSF101936">
    <property type="entry name" value="DNA-binding pseudobarrel domain"/>
    <property type="match status" value="1"/>
</dbReference>
<keyword evidence="4" id="KW-0804">Transcription</keyword>
<dbReference type="InterPro" id="IPR050655">
    <property type="entry name" value="Plant_B3_domain"/>
</dbReference>
<evidence type="ECO:0000256" key="1">
    <source>
        <dbReference type="ARBA" id="ARBA00004123"/>
    </source>
</evidence>
<evidence type="ECO:0000256" key="4">
    <source>
        <dbReference type="ARBA" id="ARBA00023163"/>
    </source>
</evidence>
<dbReference type="RefSeq" id="XP_048134573.1">
    <property type="nucleotide sequence ID" value="XM_048278616.1"/>
</dbReference>
<evidence type="ECO:0000256" key="5">
    <source>
        <dbReference type="ARBA" id="ARBA00023242"/>
    </source>
</evidence>
<dbReference type="Pfam" id="PF02362">
    <property type="entry name" value="B3"/>
    <property type="match status" value="1"/>
</dbReference>
<dbReference type="InterPro" id="IPR015300">
    <property type="entry name" value="DNA-bd_pseudobarrel_sf"/>
</dbReference>
<dbReference type="PANTHER" id="PTHR31920:SF108">
    <property type="entry name" value="B3 DOMAIN-CONTAINING TRANSCRIPTION FACTOR VRN1-LIKE"/>
    <property type="match status" value="1"/>
</dbReference>
<dbReference type="PANTHER" id="PTHR31920">
    <property type="entry name" value="B3 DOMAIN-CONTAINING"/>
    <property type="match status" value="1"/>
</dbReference>
<evidence type="ECO:0000313" key="7">
    <source>
        <dbReference type="Proteomes" id="UP000827889"/>
    </source>
</evidence>
<feature type="domain" description="TF-B3" evidence="6">
    <location>
        <begin position="28"/>
        <end position="122"/>
    </location>
</feature>
<sequence>MAFSRRRRREEGAVEPEIVAGPCLEGRHFFKIILSDTLESGKLGIPKSFLRRCGKDLSNSVLLQVPAGSTWTIELEKRNNDMVSLWKGWREFMEYYSVGHGHLIVFEYKGNSTFCVIIFNKSASEIDYSLSSSRTSYLGRKFTSPKTEDVVEAEDLTSHRRMRVEPHLPYPQLSPIYSPRGSKVFHGPTLPRPLTPPELAGKFDSKHPFFKMVITRSYLSCLVSLELNSSPVHLEFPYDCYQLQCGDHVSC</sequence>
<dbReference type="SMART" id="SM01019">
    <property type="entry name" value="B3"/>
    <property type="match status" value="1"/>
</dbReference>